<dbReference type="InterPro" id="IPR001173">
    <property type="entry name" value="Glyco_trans_2-like"/>
</dbReference>
<dbReference type="AlphaFoldDB" id="A0A1F5V4G8"/>
<evidence type="ECO:0000313" key="3">
    <source>
        <dbReference type="Proteomes" id="UP000178943"/>
    </source>
</evidence>
<evidence type="ECO:0000313" key="2">
    <source>
        <dbReference type="EMBL" id="OGF58310.1"/>
    </source>
</evidence>
<reference evidence="2 3" key="1">
    <citation type="journal article" date="2016" name="Nat. Commun.">
        <title>Thousands of microbial genomes shed light on interconnected biogeochemical processes in an aquifer system.</title>
        <authorList>
            <person name="Anantharaman K."/>
            <person name="Brown C.T."/>
            <person name="Hug L.A."/>
            <person name="Sharon I."/>
            <person name="Castelle C.J."/>
            <person name="Probst A.J."/>
            <person name="Thomas B.C."/>
            <person name="Singh A."/>
            <person name="Wilkins M.J."/>
            <person name="Karaoz U."/>
            <person name="Brodie E.L."/>
            <person name="Williams K.H."/>
            <person name="Hubbard S.S."/>
            <person name="Banfield J.F."/>
        </authorList>
    </citation>
    <scope>NUCLEOTIDE SEQUENCE [LARGE SCALE GENOMIC DNA]</scope>
</reference>
<name>A0A1F5V4G8_9BACT</name>
<comment type="caution">
    <text evidence="2">The sequence shown here is derived from an EMBL/GenBank/DDBJ whole genome shotgun (WGS) entry which is preliminary data.</text>
</comment>
<accession>A0A1F5V4G8</accession>
<gene>
    <name evidence="2" type="ORF">A2Y62_18585</name>
</gene>
<feature type="domain" description="Glycosyltransferase 2-like" evidence="1">
    <location>
        <begin position="12"/>
        <end position="179"/>
    </location>
</feature>
<dbReference type="PANTHER" id="PTHR10859">
    <property type="entry name" value="GLYCOSYL TRANSFERASE"/>
    <property type="match status" value="1"/>
</dbReference>
<dbReference type="STRING" id="1817863.A2Y62_18585"/>
<protein>
    <recommendedName>
        <fullName evidence="1">Glycosyltransferase 2-like domain-containing protein</fullName>
    </recommendedName>
</protein>
<dbReference type="Pfam" id="PF00535">
    <property type="entry name" value="Glycos_transf_2"/>
    <property type="match status" value="1"/>
</dbReference>
<dbReference type="SUPFAM" id="SSF53448">
    <property type="entry name" value="Nucleotide-diphospho-sugar transferases"/>
    <property type="match status" value="1"/>
</dbReference>
<organism evidence="2 3">
    <name type="scientific">Candidatus Fischerbacteria bacterium RBG_13_37_8</name>
    <dbReference type="NCBI Taxonomy" id="1817863"/>
    <lineage>
        <taxon>Bacteria</taxon>
        <taxon>Candidatus Fischeribacteriota</taxon>
    </lineage>
</organism>
<dbReference type="InterPro" id="IPR029044">
    <property type="entry name" value="Nucleotide-diphossugar_trans"/>
</dbReference>
<dbReference type="PANTHER" id="PTHR10859:SF91">
    <property type="entry name" value="DOLICHYL-PHOSPHATE BETA-GLUCOSYLTRANSFERASE"/>
    <property type="match status" value="1"/>
</dbReference>
<sequence>MSNDKKQFLVDILLPVYNEEHVLEKSVTTLRNFLLNNATDFKWIISIGDNASIDKTLEVAEKLESAYPEVRALHVGQKGRGRMVKYVWKNSEADVLAYMDVDLSTDLKCLPPLVHAIMDGYDVAIGSRHFKGSKLERSIKREIISRGYLLILKLLLGFPFSDAQCGFKAASKKTVNELFPLIVDDEWFFDTELLYLAYKKGYRIKEIPVHWIEDKDSRVRIARTAWLDLVGVFRMRKLKL</sequence>
<dbReference type="GO" id="GO:0006487">
    <property type="term" value="P:protein N-linked glycosylation"/>
    <property type="evidence" value="ECO:0007669"/>
    <property type="project" value="TreeGrafter"/>
</dbReference>
<dbReference type="Gene3D" id="3.90.550.10">
    <property type="entry name" value="Spore Coat Polysaccharide Biosynthesis Protein SpsA, Chain A"/>
    <property type="match status" value="1"/>
</dbReference>
<proteinExistence type="predicted"/>
<dbReference type="Proteomes" id="UP000178943">
    <property type="component" value="Unassembled WGS sequence"/>
</dbReference>
<dbReference type="EMBL" id="MFGW01000253">
    <property type="protein sequence ID" value="OGF58310.1"/>
    <property type="molecule type" value="Genomic_DNA"/>
</dbReference>
<evidence type="ECO:0000259" key="1">
    <source>
        <dbReference type="Pfam" id="PF00535"/>
    </source>
</evidence>